<dbReference type="AlphaFoldDB" id="A0A4Q2DP28"/>
<dbReference type="Proteomes" id="UP000290288">
    <property type="component" value="Unassembled WGS sequence"/>
</dbReference>
<dbReference type="GO" id="GO:0005576">
    <property type="term" value="C:extracellular region"/>
    <property type="evidence" value="ECO:0007669"/>
    <property type="project" value="UniProtKB-SubCell"/>
</dbReference>
<evidence type="ECO:0000256" key="2">
    <source>
        <dbReference type="RuleBase" id="RU368122"/>
    </source>
</evidence>
<keyword evidence="3" id="KW-0732">Signal</keyword>
<protein>
    <recommendedName>
        <fullName evidence="2">AA9 family lytic polysaccharide monooxygenase</fullName>
        <ecNumber evidence="2">1.14.99.56</ecNumber>
    </recommendedName>
    <alternativeName>
        <fullName evidence="2">Endo-beta-1,4-glucanase</fullName>
    </alternativeName>
    <alternativeName>
        <fullName evidence="2">Glycosyl hydrolase 61 family protein</fullName>
    </alternativeName>
</protein>
<evidence type="ECO:0000313" key="5">
    <source>
        <dbReference type="EMBL" id="RXW21819.1"/>
    </source>
</evidence>
<comment type="caution">
    <text evidence="5">The sequence shown here is derived from an EMBL/GenBank/DDBJ whole genome shotgun (WGS) entry which is preliminary data.</text>
</comment>
<dbReference type="GO" id="GO:0030245">
    <property type="term" value="P:cellulose catabolic process"/>
    <property type="evidence" value="ECO:0007669"/>
    <property type="project" value="UniProtKB-UniRule"/>
</dbReference>
<dbReference type="STRING" id="2316362.A0A4Q2DP28"/>
<comment type="catalytic activity">
    <reaction evidence="2">
        <text>[(1-&gt;4)-beta-D-glucosyl]n+m + reduced acceptor + O2 = 4-dehydro-beta-D-glucosyl-[(1-&gt;4)-beta-D-glucosyl]n-1 + [(1-&gt;4)-beta-D-glucosyl]m + acceptor + H2O.</text>
        <dbReference type="EC" id="1.14.99.56"/>
    </reaction>
</comment>
<keyword evidence="6" id="KW-1185">Reference proteome</keyword>
<keyword evidence="2" id="KW-0624">Polysaccharide degradation</keyword>
<dbReference type="EC" id="1.14.99.56" evidence="2"/>
<dbReference type="GO" id="GO:0030248">
    <property type="term" value="F:cellulose binding"/>
    <property type="evidence" value="ECO:0007669"/>
    <property type="project" value="UniProtKB-UniRule"/>
</dbReference>
<dbReference type="PANTHER" id="PTHR33353">
    <property type="entry name" value="PUTATIVE (AFU_ORTHOLOGUE AFUA_1G12560)-RELATED"/>
    <property type="match status" value="1"/>
</dbReference>
<gene>
    <name evidence="5" type="ORF">EST38_g4041</name>
</gene>
<comment type="subcellular location">
    <subcellularLocation>
        <location evidence="2">Secreted</location>
    </subcellularLocation>
</comment>
<accession>A0A4Q2DP28</accession>
<comment type="function">
    <text evidence="2">Lytic polysaccharide monooxygenase (LMPO) that depolymerizes crystalline and amorphous polysaccharides via the oxidation of scissile alpha- or beta-(1-4)-glycosidic bonds, yielding C1 and/or C4 oxidation products. Catalysis by LPMOs requires the reduction of the active-site copper from Cu(II) to Cu(I) by a reducing agent and H(2)O(2) or O(2) as a cosubstrate.</text>
</comment>
<dbReference type="OrthoDB" id="3496539at2759"/>
<keyword evidence="2" id="KW-0964">Secreted</keyword>
<dbReference type="Pfam" id="PF03443">
    <property type="entry name" value="AA9"/>
    <property type="match status" value="1"/>
</dbReference>
<dbReference type="GO" id="GO:0008810">
    <property type="term" value="F:cellulase activity"/>
    <property type="evidence" value="ECO:0007669"/>
    <property type="project" value="UniProtKB-UniRule"/>
</dbReference>
<evidence type="ECO:0000259" key="4">
    <source>
        <dbReference type="Pfam" id="PF03443"/>
    </source>
</evidence>
<dbReference type="PANTHER" id="PTHR33353:SF11">
    <property type="entry name" value="GLYCOSYLHYDROLASE FAMILY 61-7 PROTEIN"/>
    <property type="match status" value="1"/>
</dbReference>
<keyword evidence="2" id="KW-0119">Carbohydrate metabolism</keyword>
<evidence type="ECO:0000313" key="6">
    <source>
        <dbReference type="Proteomes" id="UP000290288"/>
    </source>
</evidence>
<dbReference type="InterPro" id="IPR049892">
    <property type="entry name" value="AA9"/>
</dbReference>
<dbReference type="Gene3D" id="2.70.50.70">
    <property type="match status" value="1"/>
</dbReference>
<feature type="domain" description="Auxiliary Activity family 9 catalytic" evidence="4">
    <location>
        <begin position="19"/>
        <end position="207"/>
    </location>
</feature>
<proteinExistence type="predicted"/>
<comment type="domain">
    <text evidence="2">Has a modular structure: an endo-beta-1,4-glucanase catalytic module at the N-terminus, a linker rich in serines and threonines, and a C-terminal carbohydrate-binding module (CBM).</text>
</comment>
<evidence type="ECO:0000256" key="1">
    <source>
        <dbReference type="ARBA" id="ARBA00023157"/>
    </source>
</evidence>
<feature type="signal peptide" evidence="3">
    <location>
        <begin position="1"/>
        <end position="18"/>
    </location>
</feature>
<keyword evidence="1 2" id="KW-1015">Disulfide bond</keyword>
<dbReference type="InterPro" id="IPR005103">
    <property type="entry name" value="AA9_LPMO"/>
</dbReference>
<dbReference type="EMBL" id="SDEE01000094">
    <property type="protein sequence ID" value="RXW21819.1"/>
    <property type="molecule type" value="Genomic_DNA"/>
</dbReference>
<keyword evidence="2" id="KW-0136">Cellulose degradation</keyword>
<reference evidence="5 6" key="1">
    <citation type="submission" date="2019-01" db="EMBL/GenBank/DDBJ databases">
        <title>Draft genome sequence of Psathyrella aberdarensis IHI B618.</title>
        <authorList>
            <person name="Buettner E."/>
            <person name="Kellner H."/>
        </authorList>
    </citation>
    <scope>NUCLEOTIDE SEQUENCE [LARGE SCALE GENOMIC DNA]</scope>
    <source>
        <strain evidence="5 6">IHI B618</strain>
    </source>
</reference>
<feature type="chain" id="PRO_5020565021" description="AA9 family lytic polysaccharide monooxygenase" evidence="3">
    <location>
        <begin position="19"/>
        <end position="219"/>
    </location>
</feature>
<organism evidence="5 6">
    <name type="scientific">Candolleomyces aberdarensis</name>
    <dbReference type="NCBI Taxonomy" id="2316362"/>
    <lineage>
        <taxon>Eukaryota</taxon>
        <taxon>Fungi</taxon>
        <taxon>Dikarya</taxon>
        <taxon>Basidiomycota</taxon>
        <taxon>Agaricomycotina</taxon>
        <taxon>Agaricomycetes</taxon>
        <taxon>Agaricomycetidae</taxon>
        <taxon>Agaricales</taxon>
        <taxon>Agaricineae</taxon>
        <taxon>Psathyrellaceae</taxon>
        <taxon>Candolleomyces</taxon>
    </lineage>
</organism>
<evidence type="ECO:0000256" key="3">
    <source>
        <dbReference type="SAM" id="SignalP"/>
    </source>
</evidence>
<sequence>MKLTSLAIVAAASQAVSAHYIWTTLIAGSTQSSAAVRQPPTNSPVEAITSGAMTCGASPSPAAETVDVAAGSTVSFKLDNTVYHPGPAAVYLGQVPTGQTAASWDGSGANWFKIAEWGAQFNPFKFIIEGQGQVTTTIPQATPSGEYLLRVEQIGLHVAGSPQYYISCAQIRVTNGGSGSPTKVSIPGYVSATDPGLTVNIHFPTPTAYRVPGPAPWTG</sequence>
<name>A0A4Q2DP28_9AGAR</name>
<dbReference type="CDD" id="cd21175">
    <property type="entry name" value="LPMO_AA9"/>
    <property type="match status" value="1"/>
</dbReference>